<dbReference type="PANTHER" id="PTHR11795:SF442">
    <property type="entry name" value="ABC TRANSPORTER ATP-BINDING PROTEIN"/>
    <property type="match status" value="1"/>
</dbReference>
<dbReference type="AlphaFoldDB" id="A0A2U1CN99"/>
<keyword evidence="6 9" id="KW-1133">Transmembrane helix</keyword>
<feature type="transmembrane region" description="Helical" evidence="9">
    <location>
        <begin position="218"/>
        <end position="235"/>
    </location>
</feature>
<name>A0A2U1CN99_9BURK</name>
<sequence>MLEIINVMFHGAAFGMVLYVITVGLSITMGLMRFANLAHGIFAMVGGYALIVLMGRYGVPYPVALGLAFVASCLMGYVLERLLYARFYGDSELAQVLISIGLIFVAIALVRIAFGPQSQRVDLPPYLQGQWHIFGLDWIAYRVFIIVVGALLILALWFGIERTRWGAKVRAAVDNRAMAQSIGIDTSHIFSLTFMLGSGLAGLGGALGVELLAVQPGYPFEFLVIFLMVVALGGIGSLRGTFFAALLIGLTDTACKYWIPELGSFLLYGLVIVFLGLRPGGLFGAQT</sequence>
<comment type="caution">
    <text evidence="10">The sequence shown here is derived from an EMBL/GenBank/DDBJ whole genome shotgun (WGS) entry which is preliminary data.</text>
</comment>
<comment type="subcellular location">
    <subcellularLocation>
        <location evidence="1">Cell membrane</location>
        <topology evidence="1">Multi-pass membrane protein</topology>
    </subcellularLocation>
</comment>
<feature type="transmembrane region" description="Helical" evidence="9">
    <location>
        <begin position="189"/>
        <end position="212"/>
    </location>
</feature>
<dbReference type="OrthoDB" id="32289at2"/>
<reference evidence="10 11" key="1">
    <citation type="submission" date="2018-04" db="EMBL/GenBank/DDBJ databases">
        <title>Genomic Encyclopedia of Type Strains, Phase IV (KMG-IV): sequencing the most valuable type-strain genomes for metagenomic binning, comparative biology and taxonomic classification.</title>
        <authorList>
            <person name="Goeker M."/>
        </authorList>
    </citation>
    <scope>NUCLEOTIDE SEQUENCE [LARGE SCALE GENOMIC DNA]</scope>
    <source>
        <strain evidence="10 11">DSM 10065</strain>
    </source>
</reference>
<evidence type="ECO:0000256" key="1">
    <source>
        <dbReference type="ARBA" id="ARBA00004651"/>
    </source>
</evidence>
<dbReference type="EMBL" id="QEKO01000002">
    <property type="protein sequence ID" value="PVY62491.1"/>
    <property type="molecule type" value="Genomic_DNA"/>
</dbReference>
<organism evidence="10 11">
    <name type="scientific">Pusillimonas noertemannii</name>
    <dbReference type="NCBI Taxonomy" id="305977"/>
    <lineage>
        <taxon>Bacteria</taxon>
        <taxon>Pseudomonadati</taxon>
        <taxon>Pseudomonadota</taxon>
        <taxon>Betaproteobacteria</taxon>
        <taxon>Burkholderiales</taxon>
        <taxon>Alcaligenaceae</taxon>
        <taxon>Pusillimonas</taxon>
    </lineage>
</organism>
<feature type="transmembrane region" description="Helical" evidence="9">
    <location>
        <begin position="63"/>
        <end position="84"/>
    </location>
</feature>
<dbReference type="Proteomes" id="UP000246145">
    <property type="component" value="Unassembled WGS sequence"/>
</dbReference>
<keyword evidence="2" id="KW-0813">Transport</keyword>
<evidence type="ECO:0000256" key="4">
    <source>
        <dbReference type="ARBA" id="ARBA00022692"/>
    </source>
</evidence>
<dbReference type="GO" id="GO:0006865">
    <property type="term" value="P:amino acid transport"/>
    <property type="evidence" value="ECO:0007669"/>
    <property type="project" value="UniProtKB-KW"/>
</dbReference>
<proteinExistence type="inferred from homology"/>
<feature type="transmembrane region" description="Helical" evidence="9">
    <location>
        <begin position="38"/>
        <end position="57"/>
    </location>
</feature>
<dbReference type="GO" id="GO:0022857">
    <property type="term" value="F:transmembrane transporter activity"/>
    <property type="evidence" value="ECO:0007669"/>
    <property type="project" value="InterPro"/>
</dbReference>
<protein>
    <submittedName>
        <fullName evidence="10">Branched-chain amino acid transport system permease protein</fullName>
    </submittedName>
</protein>
<feature type="transmembrane region" description="Helical" evidence="9">
    <location>
        <begin position="265"/>
        <end position="285"/>
    </location>
</feature>
<evidence type="ECO:0000256" key="7">
    <source>
        <dbReference type="ARBA" id="ARBA00023136"/>
    </source>
</evidence>
<keyword evidence="3" id="KW-1003">Cell membrane</keyword>
<feature type="transmembrane region" description="Helical" evidence="9">
    <location>
        <begin position="12"/>
        <end position="31"/>
    </location>
</feature>
<evidence type="ECO:0000313" key="10">
    <source>
        <dbReference type="EMBL" id="PVY62491.1"/>
    </source>
</evidence>
<evidence type="ECO:0000256" key="3">
    <source>
        <dbReference type="ARBA" id="ARBA00022475"/>
    </source>
</evidence>
<keyword evidence="4 9" id="KW-0812">Transmembrane</keyword>
<dbReference type="GO" id="GO:0005886">
    <property type="term" value="C:plasma membrane"/>
    <property type="evidence" value="ECO:0007669"/>
    <property type="project" value="UniProtKB-SubCell"/>
</dbReference>
<gene>
    <name evidence="10" type="ORF">C7440_1985</name>
</gene>
<dbReference type="Pfam" id="PF02653">
    <property type="entry name" value="BPD_transp_2"/>
    <property type="match status" value="1"/>
</dbReference>
<evidence type="ECO:0000256" key="9">
    <source>
        <dbReference type="SAM" id="Phobius"/>
    </source>
</evidence>
<evidence type="ECO:0000256" key="2">
    <source>
        <dbReference type="ARBA" id="ARBA00022448"/>
    </source>
</evidence>
<keyword evidence="7 9" id="KW-0472">Membrane</keyword>
<evidence type="ECO:0000256" key="5">
    <source>
        <dbReference type="ARBA" id="ARBA00022970"/>
    </source>
</evidence>
<evidence type="ECO:0000313" key="11">
    <source>
        <dbReference type="Proteomes" id="UP000246145"/>
    </source>
</evidence>
<dbReference type="PANTHER" id="PTHR11795">
    <property type="entry name" value="BRANCHED-CHAIN AMINO ACID TRANSPORT SYSTEM PERMEASE PROTEIN LIVH"/>
    <property type="match status" value="1"/>
</dbReference>
<dbReference type="STRING" id="1231391.GCA_000308195_02572"/>
<dbReference type="CDD" id="cd06582">
    <property type="entry name" value="TM_PBP1_LivH_like"/>
    <property type="match status" value="1"/>
</dbReference>
<evidence type="ECO:0000256" key="6">
    <source>
        <dbReference type="ARBA" id="ARBA00022989"/>
    </source>
</evidence>
<keyword evidence="11" id="KW-1185">Reference proteome</keyword>
<comment type="similarity">
    <text evidence="8">Belongs to the binding-protein-dependent transport system permease family. LivHM subfamily.</text>
</comment>
<dbReference type="RefSeq" id="WP_017524922.1">
    <property type="nucleotide sequence ID" value="NZ_JACCEX010000002.1"/>
</dbReference>
<dbReference type="InterPro" id="IPR001851">
    <property type="entry name" value="ABC_transp_permease"/>
</dbReference>
<accession>A0A2U1CN99</accession>
<feature type="transmembrane region" description="Helical" evidence="9">
    <location>
        <begin position="139"/>
        <end position="160"/>
    </location>
</feature>
<evidence type="ECO:0000256" key="8">
    <source>
        <dbReference type="ARBA" id="ARBA00037998"/>
    </source>
</evidence>
<keyword evidence="5" id="KW-0029">Amino-acid transport</keyword>
<feature type="transmembrane region" description="Helical" evidence="9">
    <location>
        <begin position="96"/>
        <end position="114"/>
    </location>
</feature>
<dbReference type="InterPro" id="IPR052157">
    <property type="entry name" value="BCAA_transport_permease"/>
</dbReference>